<dbReference type="KEGG" id="mbrn:90967728"/>
<proteinExistence type="predicted"/>
<sequence length="63" mass="6896">MTDAHVVVNNKRPEGNIIPGETFRKVTDLAPSSKDLKNGEVLVEVLLISLEPAMRGWLKGTLP</sequence>
<protein>
    <submittedName>
        <fullName evidence="1">Uncharacterized protein</fullName>
    </submittedName>
</protein>
<name>A0A7D5Z1X3_9HYPO</name>
<evidence type="ECO:0000313" key="2">
    <source>
        <dbReference type="Proteomes" id="UP000510686"/>
    </source>
</evidence>
<dbReference type="SUPFAM" id="SSF50129">
    <property type="entry name" value="GroES-like"/>
    <property type="match status" value="1"/>
</dbReference>
<dbReference type="GeneID" id="90967728"/>
<dbReference type="RefSeq" id="XP_065986180.1">
    <property type="nucleotide sequence ID" value="XM_066130421.1"/>
</dbReference>
<dbReference type="AlphaFoldDB" id="A0A7D5Z1X3"/>
<evidence type="ECO:0000313" key="1">
    <source>
        <dbReference type="EMBL" id="QLI66546.1"/>
    </source>
</evidence>
<organism evidence="1 2">
    <name type="scientific">Metarhizium brunneum</name>
    <dbReference type="NCBI Taxonomy" id="500148"/>
    <lineage>
        <taxon>Eukaryota</taxon>
        <taxon>Fungi</taxon>
        <taxon>Dikarya</taxon>
        <taxon>Ascomycota</taxon>
        <taxon>Pezizomycotina</taxon>
        <taxon>Sordariomycetes</taxon>
        <taxon>Hypocreomycetidae</taxon>
        <taxon>Hypocreales</taxon>
        <taxon>Clavicipitaceae</taxon>
        <taxon>Metarhizium</taxon>
    </lineage>
</organism>
<dbReference type="EMBL" id="CP058933">
    <property type="protein sequence ID" value="QLI66546.1"/>
    <property type="molecule type" value="Genomic_DNA"/>
</dbReference>
<dbReference type="Proteomes" id="UP000510686">
    <property type="component" value="Chromosome 2"/>
</dbReference>
<accession>A0A7D5Z1X3</accession>
<reference evidence="1 2" key="1">
    <citation type="submission" date="2020-07" db="EMBL/GenBank/DDBJ databases">
        <title>Telomere length de novo assembly of all 7 chromosomes of the fungus, Metarhizium brunneum, using a novel assembly pipeline.</title>
        <authorList>
            <person name="Saud z."/>
            <person name="Kortsinoglou A."/>
            <person name="Kouvelis V.N."/>
            <person name="Butt T.M."/>
        </authorList>
    </citation>
    <scope>NUCLEOTIDE SEQUENCE [LARGE SCALE GENOMIC DNA]</scope>
    <source>
        <strain evidence="1 2">4556</strain>
    </source>
</reference>
<gene>
    <name evidence="1" type="ORF">G6M90_00g046840</name>
</gene>
<keyword evidence="2" id="KW-1185">Reference proteome</keyword>
<dbReference type="OrthoDB" id="809632at2759"/>
<dbReference type="Gene3D" id="3.90.180.10">
    <property type="entry name" value="Medium-chain alcohol dehydrogenases, catalytic domain"/>
    <property type="match status" value="1"/>
</dbReference>
<dbReference type="InterPro" id="IPR011032">
    <property type="entry name" value="GroES-like_sf"/>
</dbReference>